<dbReference type="PANTHER" id="PTHR19136">
    <property type="entry name" value="MOLYBDENUM COFACTOR GUANYLYLTRANSFERASE"/>
    <property type="match status" value="1"/>
</dbReference>
<dbReference type="InterPro" id="IPR029044">
    <property type="entry name" value="Nucleotide-diphossugar_trans"/>
</dbReference>
<proteinExistence type="predicted"/>
<gene>
    <name evidence="3" type="ORF">GGQ54_001186</name>
</gene>
<evidence type="ECO:0000259" key="2">
    <source>
        <dbReference type="Pfam" id="PF12804"/>
    </source>
</evidence>
<comment type="caution">
    <text evidence="3">The sequence shown here is derived from an EMBL/GenBank/DDBJ whole genome shotgun (WGS) entry which is preliminary data.</text>
</comment>
<sequence length="185" mass="18187">MLPAGAPAPGEVRALVLTGGASRRMGRHKPAIAVDGVPMVARVLAAAAAYRPVVVGSADGVPAGVPVIADGTPGAGPVAAIATGLCTVAAATRVLLLAADLPRLTAAHLAALARAGGDCAVTVRDGRAQWLCAAWSAALLADRLAAEPARGRSMRSLYAGLVPVEVPDPAGASVDVDTPADLSAL</sequence>
<dbReference type="Pfam" id="PF12804">
    <property type="entry name" value="NTP_transf_3"/>
    <property type="match status" value="1"/>
</dbReference>
<dbReference type="AlphaFoldDB" id="A0A7Z0IKK4"/>
<dbReference type="Gene3D" id="3.90.550.10">
    <property type="entry name" value="Spore Coat Polysaccharide Biosynthesis Protein SpsA, Chain A"/>
    <property type="match status" value="1"/>
</dbReference>
<protein>
    <submittedName>
        <fullName evidence="3">Molybdopterin-guanine dinucleotide biosynthesis protein A</fullName>
        <ecNumber evidence="3">2.7.7.77</ecNumber>
    </submittedName>
</protein>
<reference evidence="3 4" key="1">
    <citation type="submission" date="2020-07" db="EMBL/GenBank/DDBJ databases">
        <title>Sequencing the genomes of 1000 actinobacteria strains.</title>
        <authorList>
            <person name="Klenk H.-P."/>
        </authorList>
    </citation>
    <scope>NUCLEOTIDE SEQUENCE [LARGE SCALE GENOMIC DNA]</scope>
    <source>
        <strain evidence="3 4">DSM 103164</strain>
    </source>
</reference>
<dbReference type="PANTHER" id="PTHR19136:SF81">
    <property type="entry name" value="MOLYBDENUM COFACTOR GUANYLYLTRANSFERASE"/>
    <property type="match status" value="1"/>
</dbReference>
<accession>A0A7Z0IKK4</accession>
<evidence type="ECO:0000256" key="1">
    <source>
        <dbReference type="ARBA" id="ARBA00022679"/>
    </source>
</evidence>
<dbReference type="GO" id="GO:0061603">
    <property type="term" value="F:molybdenum cofactor guanylyltransferase activity"/>
    <property type="evidence" value="ECO:0007669"/>
    <property type="project" value="UniProtKB-EC"/>
</dbReference>
<organism evidence="3 4">
    <name type="scientific">Naumannella cuiyingiana</name>
    <dbReference type="NCBI Taxonomy" id="1347891"/>
    <lineage>
        <taxon>Bacteria</taxon>
        <taxon>Bacillati</taxon>
        <taxon>Actinomycetota</taxon>
        <taxon>Actinomycetes</taxon>
        <taxon>Propionibacteriales</taxon>
        <taxon>Propionibacteriaceae</taxon>
        <taxon>Naumannella</taxon>
    </lineage>
</organism>
<name>A0A7Z0IKK4_9ACTN</name>
<dbReference type="Proteomes" id="UP000527616">
    <property type="component" value="Unassembled WGS sequence"/>
</dbReference>
<dbReference type="EC" id="2.7.7.77" evidence="3"/>
<dbReference type="InterPro" id="IPR025877">
    <property type="entry name" value="MobA-like_NTP_Trfase"/>
</dbReference>
<keyword evidence="1 3" id="KW-0808">Transferase</keyword>
<keyword evidence="3" id="KW-0548">Nucleotidyltransferase</keyword>
<dbReference type="SUPFAM" id="SSF53448">
    <property type="entry name" value="Nucleotide-diphospho-sugar transferases"/>
    <property type="match status" value="1"/>
</dbReference>
<evidence type="ECO:0000313" key="4">
    <source>
        <dbReference type="Proteomes" id="UP000527616"/>
    </source>
</evidence>
<keyword evidence="4" id="KW-1185">Reference proteome</keyword>
<dbReference type="RefSeq" id="WP_179444562.1">
    <property type="nucleotide sequence ID" value="NZ_JACBZS010000001.1"/>
</dbReference>
<dbReference type="EMBL" id="JACBZS010000001">
    <property type="protein sequence ID" value="NYI70626.1"/>
    <property type="molecule type" value="Genomic_DNA"/>
</dbReference>
<evidence type="ECO:0000313" key="3">
    <source>
        <dbReference type="EMBL" id="NYI70626.1"/>
    </source>
</evidence>
<feature type="domain" description="MobA-like NTP transferase" evidence="2">
    <location>
        <begin position="14"/>
        <end position="158"/>
    </location>
</feature>